<comment type="catalytic activity">
    <reaction evidence="1">
        <text>ATP + protein L-histidine = ADP + protein N-phospho-L-histidine.</text>
        <dbReference type="EC" id="2.7.13.3"/>
    </reaction>
</comment>
<proteinExistence type="predicted"/>
<keyword evidence="3" id="KW-0597">Phosphoprotein</keyword>
<dbReference type="Gene3D" id="6.10.340.10">
    <property type="match status" value="1"/>
</dbReference>
<keyword evidence="8" id="KW-1133">Transmembrane helix</keyword>
<accession>A0ABP4KQ43</accession>
<keyword evidence="4" id="KW-0808">Transferase</keyword>
<dbReference type="EC" id="2.7.13.3" evidence="2"/>
<feature type="region of interest" description="Disordered" evidence="7">
    <location>
        <begin position="1028"/>
        <end position="1049"/>
    </location>
</feature>
<keyword evidence="8" id="KW-0472">Membrane</keyword>
<dbReference type="Pfam" id="PF08376">
    <property type="entry name" value="NIT"/>
    <property type="match status" value="1"/>
</dbReference>
<keyword evidence="8" id="KW-0812">Transmembrane</keyword>
<dbReference type="EMBL" id="BAAAQD010000003">
    <property type="protein sequence ID" value="GAA1508204.1"/>
    <property type="molecule type" value="Genomic_DNA"/>
</dbReference>
<feature type="compositionally biased region" description="Gly residues" evidence="7">
    <location>
        <begin position="868"/>
        <end position="880"/>
    </location>
</feature>
<feature type="compositionally biased region" description="Low complexity" evidence="7">
    <location>
        <begin position="896"/>
        <end position="918"/>
    </location>
</feature>
<organism evidence="10 11">
    <name type="scientific">Dactylosporangium maewongense</name>
    <dbReference type="NCBI Taxonomy" id="634393"/>
    <lineage>
        <taxon>Bacteria</taxon>
        <taxon>Bacillati</taxon>
        <taxon>Actinomycetota</taxon>
        <taxon>Actinomycetes</taxon>
        <taxon>Micromonosporales</taxon>
        <taxon>Micromonosporaceae</taxon>
        <taxon>Dactylosporangium</taxon>
    </lineage>
</organism>
<dbReference type="SMART" id="SM00387">
    <property type="entry name" value="HATPase_c"/>
    <property type="match status" value="1"/>
</dbReference>
<keyword evidence="6" id="KW-0902">Two-component regulatory system</keyword>
<sequence length="1049" mass="108499">MKVNSHRRRRPGEPQRRSASLFRVRDWRVPTKLAAVLVLPAVAFLVIAGVQINASVQDASKLDQFAQGVKVGRQLTNLIHYLQLERDRTAGVLAKSTTVQAPSGSTSSNQELAANYAATDAALAAFSNAARPLLANPIFNQSQNRVAADFADLQLVREGVKQRWLRQDAVFDQYSSTIQHLFGLVPDRPDIGGDSQSVTEVASLMDLAQAKELKDQLRGRIFAAASAGKFAPDDFETFSEIQARQVAAVERFRDSASPRHLALYDRNLRQTAVGTVARLQQQVISRARGAAVGVTPEEWWLASTSELDYIRTIEQELLEDAIEGAANRSASQRTDAIVATSVIVLVMLIALLLSWLIGRSMARSLRQLRAQALDVAQHRLPEAIQRLRTLPRGETVTVDTTTRVRSTDEIGEVADAFTAVHRSAVSLAVEQAVMRRNVNSMFVNLARRSQTLVERQLQLLDQLESAETDPDQLANLFRLDHLATRMRRNDENLLVLAGSEATRRWAQPVSLSAVTLAAMAEIEQYARIRHDVATDIFVVGHAVSDIVHLLAELLENATTFSPPDTVVTVSGWPSKQTREATIVIEDRGLGMTESGLVEANDRVSAPIAIDVAASERMGLVVVGHLAARHGVQVRLDASDEGVTAYVTLPARLLAAPPEGAGLYHGSGNRIAGMSRLPIAADEARPVPAMVSAEDAPTAVLPALPGRPSGAGTAGSPAEGDVPAVAAPPLPAGPVALPTWPVAASAAAGAATADAAAGAEPVPASVSGAPVSGVPVSGAPVSGVPVSGMPVSGMPLRAAPVSGVPVSSLPVSGASVSGVPASGVPASSFGLQSPGVPVAGVPASVGPAGPVSGGPGPQVPGPRVPVAGNGAGPGVGSGVGSGAPVSGVPGAGGGPAGPASGPPAQRTANGGPAAGAQRRGPSRAEDIIGAAARGNTAPPAKGTRWWSRGGAGDAPASSAPAVPAQRTPVTAGTSASGLPIRVPLAQLPGDTGQAETRPDATQPIQVSSHTEPDPASVSSMLTRFYSGVHRAANEDEVPTVPINDHRGSTA</sequence>
<feature type="region of interest" description="Disordered" evidence="7">
    <location>
        <begin position="699"/>
        <end position="723"/>
    </location>
</feature>
<dbReference type="InterPro" id="IPR036890">
    <property type="entry name" value="HATPase_C_sf"/>
</dbReference>
<evidence type="ECO:0000256" key="6">
    <source>
        <dbReference type="ARBA" id="ARBA00023012"/>
    </source>
</evidence>
<reference evidence="11" key="1">
    <citation type="journal article" date="2019" name="Int. J. Syst. Evol. Microbiol.">
        <title>The Global Catalogue of Microorganisms (GCM) 10K type strain sequencing project: providing services to taxonomists for standard genome sequencing and annotation.</title>
        <authorList>
            <consortium name="The Broad Institute Genomics Platform"/>
            <consortium name="The Broad Institute Genome Sequencing Center for Infectious Disease"/>
            <person name="Wu L."/>
            <person name="Ma J."/>
        </authorList>
    </citation>
    <scope>NUCLEOTIDE SEQUENCE [LARGE SCALE GENOMIC DNA]</scope>
    <source>
        <strain evidence="11">JCM 15933</strain>
    </source>
</reference>
<dbReference type="InterPro" id="IPR013587">
    <property type="entry name" value="Nitrate/nitrite_sensing"/>
</dbReference>
<dbReference type="InterPro" id="IPR003594">
    <property type="entry name" value="HATPase_dom"/>
</dbReference>
<evidence type="ECO:0000313" key="11">
    <source>
        <dbReference type="Proteomes" id="UP001501470"/>
    </source>
</evidence>
<evidence type="ECO:0000313" key="10">
    <source>
        <dbReference type="EMBL" id="GAA1508204.1"/>
    </source>
</evidence>
<evidence type="ECO:0000256" key="2">
    <source>
        <dbReference type="ARBA" id="ARBA00012438"/>
    </source>
</evidence>
<evidence type="ECO:0000256" key="7">
    <source>
        <dbReference type="SAM" id="MobiDB-lite"/>
    </source>
</evidence>
<evidence type="ECO:0000256" key="3">
    <source>
        <dbReference type="ARBA" id="ARBA00022553"/>
    </source>
</evidence>
<dbReference type="SUPFAM" id="SSF55874">
    <property type="entry name" value="ATPase domain of HSP90 chaperone/DNA topoisomerase II/histidine kinase"/>
    <property type="match status" value="1"/>
</dbReference>
<dbReference type="Gene3D" id="3.30.565.10">
    <property type="entry name" value="Histidine kinase-like ATPase, C-terminal domain"/>
    <property type="match status" value="1"/>
</dbReference>
<evidence type="ECO:0000259" key="9">
    <source>
        <dbReference type="SMART" id="SM00387"/>
    </source>
</evidence>
<feature type="compositionally biased region" description="Low complexity" evidence="7">
    <location>
        <begin position="952"/>
        <end position="963"/>
    </location>
</feature>
<evidence type="ECO:0000256" key="4">
    <source>
        <dbReference type="ARBA" id="ARBA00022679"/>
    </source>
</evidence>
<dbReference type="Proteomes" id="UP001501470">
    <property type="component" value="Unassembled WGS sequence"/>
</dbReference>
<feature type="compositionally biased region" description="Polar residues" evidence="7">
    <location>
        <begin position="966"/>
        <end position="975"/>
    </location>
</feature>
<feature type="region of interest" description="Disordered" evidence="7">
    <location>
        <begin position="846"/>
        <end position="1016"/>
    </location>
</feature>
<dbReference type="PANTHER" id="PTHR44936">
    <property type="entry name" value="SENSOR PROTEIN CREC"/>
    <property type="match status" value="1"/>
</dbReference>
<dbReference type="Pfam" id="PF02518">
    <property type="entry name" value="HATPase_c"/>
    <property type="match status" value="1"/>
</dbReference>
<protein>
    <recommendedName>
        <fullName evidence="2">histidine kinase</fullName>
        <ecNumber evidence="2">2.7.13.3</ecNumber>
    </recommendedName>
</protein>
<dbReference type="InterPro" id="IPR050980">
    <property type="entry name" value="2C_sensor_his_kinase"/>
</dbReference>
<gene>
    <name evidence="10" type="ORF">GCM10009827_023030</name>
</gene>
<dbReference type="PANTHER" id="PTHR44936:SF9">
    <property type="entry name" value="SENSOR PROTEIN CREC"/>
    <property type="match status" value="1"/>
</dbReference>
<feature type="transmembrane region" description="Helical" evidence="8">
    <location>
        <begin position="336"/>
        <end position="357"/>
    </location>
</feature>
<keyword evidence="5" id="KW-0418">Kinase</keyword>
<feature type="domain" description="Histidine kinase/HSP90-like ATPase" evidence="9">
    <location>
        <begin position="541"/>
        <end position="652"/>
    </location>
</feature>
<name>A0ABP4KQ43_9ACTN</name>
<evidence type="ECO:0000256" key="5">
    <source>
        <dbReference type="ARBA" id="ARBA00022777"/>
    </source>
</evidence>
<evidence type="ECO:0000256" key="1">
    <source>
        <dbReference type="ARBA" id="ARBA00000085"/>
    </source>
</evidence>
<feature type="region of interest" description="Disordered" evidence="7">
    <location>
        <begin position="801"/>
        <end position="820"/>
    </location>
</feature>
<keyword evidence="11" id="KW-1185">Reference proteome</keyword>
<evidence type="ECO:0000256" key="8">
    <source>
        <dbReference type="SAM" id="Phobius"/>
    </source>
</evidence>
<comment type="caution">
    <text evidence="10">The sequence shown here is derived from an EMBL/GenBank/DDBJ whole genome shotgun (WGS) entry which is preliminary data.</text>
</comment>